<dbReference type="Proteomes" id="UP001234297">
    <property type="component" value="Chromosome 10"/>
</dbReference>
<dbReference type="EMBL" id="CM056818">
    <property type="protein sequence ID" value="KAJ8622088.1"/>
    <property type="molecule type" value="Genomic_DNA"/>
</dbReference>
<proteinExistence type="predicted"/>
<accession>A0ACC2KLT5</accession>
<name>A0ACC2KLT5_PERAE</name>
<sequence length="102" mass="10621">MLDVPQMNGGHRGAQSESLGLPNKVRFGSSPGTVGTSNGRALSEDNVNMNKEGLIAMYMDTDKLNSSLGFYGLKVGGESTQATPQAPSSNDNMTGSPSVRSL</sequence>
<gene>
    <name evidence="1" type="ORF">MRB53_030617</name>
</gene>
<evidence type="ECO:0000313" key="1">
    <source>
        <dbReference type="EMBL" id="KAJ8622088.1"/>
    </source>
</evidence>
<keyword evidence="2" id="KW-1185">Reference proteome</keyword>
<evidence type="ECO:0000313" key="2">
    <source>
        <dbReference type="Proteomes" id="UP001234297"/>
    </source>
</evidence>
<organism evidence="1 2">
    <name type="scientific">Persea americana</name>
    <name type="common">Avocado</name>
    <dbReference type="NCBI Taxonomy" id="3435"/>
    <lineage>
        <taxon>Eukaryota</taxon>
        <taxon>Viridiplantae</taxon>
        <taxon>Streptophyta</taxon>
        <taxon>Embryophyta</taxon>
        <taxon>Tracheophyta</taxon>
        <taxon>Spermatophyta</taxon>
        <taxon>Magnoliopsida</taxon>
        <taxon>Magnoliidae</taxon>
        <taxon>Laurales</taxon>
        <taxon>Lauraceae</taxon>
        <taxon>Persea</taxon>
    </lineage>
</organism>
<comment type="caution">
    <text evidence="1">The sequence shown here is derived from an EMBL/GenBank/DDBJ whole genome shotgun (WGS) entry which is preliminary data.</text>
</comment>
<reference evidence="1 2" key="1">
    <citation type="journal article" date="2022" name="Hortic Res">
        <title>A haplotype resolved chromosomal level avocado genome allows analysis of novel avocado genes.</title>
        <authorList>
            <person name="Nath O."/>
            <person name="Fletcher S.J."/>
            <person name="Hayward A."/>
            <person name="Shaw L.M."/>
            <person name="Masouleh A.K."/>
            <person name="Furtado A."/>
            <person name="Henry R.J."/>
            <person name="Mitter N."/>
        </authorList>
    </citation>
    <scope>NUCLEOTIDE SEQUENCE [LARGE SCALE GENOMIC DNA]</scope>
    <source>
        <strain evidence="2">cv. Hass</strain>
    </source>
</reference>
<protein>
    <submittedName>
        <fullName evidence="1">Uncharacterized protein</fullName>
    </submittedName>
</protein>